<evidence type="ECO:0000313" key="9">
    <source>
        <dbReference type="EMBL" id="SIQ60248.1"/>
    </source>
</evidence>
<keyword evidence="4 8" id="KW-0812">Transmembrane</keyword>
<name>A0A1N6U3M3_9GAMM</name>
<dbReference type="GO" id="GO:0046872">
    <property type="term" value="F:metal ion binding"/>
    <property type="evidence" value="ECO:0007669"/>
    <property type="project" value="UniProtKB-KW"/>
</dbReference>
<keyword evidence="5 8" id="KW-1133">Transmembrane helix</keyword>
<protein>
    <submittedName>
        <fullName evidence="9">Hemolysin III</fullName>
    </submittedName>
</protein>
<evidence type="ECO:0000256" key="4">
    <source>
        <dbReference type="ARBA" id="ARBA00022692"/>
    </source>
</evidence>
<dbReference type="Proteomes" id="UP000241788">
    <property type="component" value="Unassembled WGS sequence"/>
</dbReference>
<feature type="transmembrane region" description="Helical" evidence="8">
    <location>
        <begin position="47"/>
        <end position="66"/>
    </location>
</feature>
<dbReference type="PANTHER" id="PTHR20855:SF3">
    <property type="entry name" value="LD03007P"/>
    <property type="match status" value="1"/>
</dbReference>
<feature type="binding site" evidence="7">
    <location>
        <position position="192"/>
    </location>
    <ligand>
        <name>Zn(2+)</name>
        <dbReference type="ChEBI" id="CHEBI:29105"/>
    </ligand>
</feature>
<keyword evidence="6 8" id="KW-0472">Membrane</keyword>
<dbReference type="EMBL" id="FTLW01000003">
    <property type="protein sequence ID" value="SIQ60248.1"/>
    <property type="molecule type" value="Genomic_DNA"/>
</dbReference>
<keyword evidence="7" id="KW-0862">Zinc</keyword>
<feature type="transmembrane region" description="Helical" evidence="8">
    <location>
        <begin position="193"/>
        <end position="214"/>
    </location>
</feature>
<evidence type="ECO:0000256" key="1">
    <source>
        <dbReference type="ARBA" id="ARBA00004651"/>
    </source>
</evidence>
<feature type="transmembrane region" description="Helical" evidence="8">
    <location>
        <begin position="166"/>
        <end position="184"/>
    </location>
</feature>
<dbReference type="STRING" id="1604334.SAMN05421546_1540"/>
<evidence type="ECO:0000256" key="3">
    <source>
        <dbReference type="ARBA" id="ARBA00022475"/>
    </source>
</evidence>
<evidence type="ECO:0000256" key="2">
    <source>
        <dbReference type="ARBA" id="ARBA00008488"/>
    </source>
</evidence>
<feature type="transmembrane region" description="Helical" evidence="8">
    <location>
        <begin position="111"/>
        <end position="130"/>
    </location>
</feature>
<gene>
    <name evidence="9" type="ORF">SAMN05421546_1540</name>
</gene>
<dbReference type="InterPro" id="IPR005744">
    <property type="entry name" value="Hy-lIII"/>
</dbReference>
<feature type="binding site" evidence="7">
    <location>
        <position position="70"/>
    </location>
    <ligand>
        <name>Zn(2+)</name>
        <dbReference type="ChEBI" id="CHEBI:29105"/>
    </ligand>
</feature>
<evidence type="ECO:0000256" key="7">
    <source>
        <dbReference type="PIRSR" id="PIRSR604254-1"/>
    </source>
</evidence>
<dbReference type="Pfam" id="PF03006">
    <property type="entry name" value="HlyIII"/>
    <property type="match status" value="1"/>
</dbReference>
<evidence type="ECO:0000256" key="6">
    <source>
        <dbReference type="ARBA" id="ARBA00023136"/>
    </source>
</evidence>
<dbReference type="NCBIfam" id="TIGR01065">
    <property type="entry name" value="hlyIII"/>
    <property type="match status" value="1"/>
</dbReference>
<dbReference type="InterPro" id="IPR004254">
    <property type="entry name" value="AdipoR/HlyIII-related"/>
</dbReference>
<dbReference type="RefSeq" id="WP_076586923.1">
    <property type="nucleotide sequence ID" value="NZ_FTLW01000003.1"/>
</dbReference>
<keyword evidence="3" id="KW-1003">Cell membrane</keyword>
<feature type="transmembrane region" description="Helical" evidence="8">
    <location>
        <begin position="137"/>
        <end position="154"/>
    </location>
</feature>
<comment type="similarity">
    <text evidence="2">Belongs to the UPF0073 (Hly-III) family.</text>
</comment>
<comment type="subcellular location">
    <subcellularLocation>
        <location evidence="1">Cell membrane</location>
        <topology evidence="1">Multi-pass membrane protein</topology>
    </subcellularLocation>
</comment>
<reference evidence="10" key="1">
    <citation type="submission" date="2017-01" db="EMBL/GenBank/DDBJ databases">
        <authorList>
            <person name="Varghese N."/>
            <person name="Submissions S."/>
        </authorList>
    </citation>
    <scope>NUCLEOTIDE SEQUENCE [LARGE SCALE GENOMIC DNA]</scope>
    <source>
        <strain evidence="10">UM1</strain>
    </source>
</reference>
<proteinExistence type="inferred from homology"/>
<dbReference type="OrthoDB" id="9813689at2"/>
<keyword evidence="7" id="KW-0479">Metal-binding</keyword>
<dbReference type="GO" id="GO:0140911">
    <property type="term" value="F:pore-forming activity"/>
    <property type="evidence" value="ECO:0007669"/>
    <property type="project" value="InterPro"/>
</dbReference>
<sequence>MGASTTSAYSPREERANVLTHGIGAGVALVAGLTMLTLSIGRGGDPWQWASAIVFSISMLMLYLASTAYHRAVDPVRRARLKIVDHCAIYVLIAGTYTPFTLTVLRDTVGWTLFIAIWSLAAIGIIFKLFFTGRFKLVSTLIYIAMGWLVMLYAKPVYQALSGWTFGWLLAGGIAYTLGTVFYMQRRMPYAHAVWHCFVVIGTVCHFISVWSLVVPRA</sequence>
<dbReference type="GO" id="GO:0005886">
    <property type="term" value="C:plasma membrane"/>
    <property type="evidence" value="ECO:0007669"/>
    <property type="project" value="UniProtKB-SubCell"/>
</dbReference>
<evidence type="ECO:0000256" key="8">
    <source>
        <dbReference type="SAM" id="Phobius"/>
    </source>
</evidence>
<dbReference type="PANTHER" id="PTHR20855">
    <property type="entry name" value="ADIPOR/PROGESTIN RECEPTOR-RELATED"/>
    <property type="match status" value="1"/>
</dbReference>
<evidence type="ECO:0000313" key="10">
    <source>
        <dbReference type="Proteomes" id="UP000241788"/>
    </source>
</evidence>
<feature type="binding site" evidence="7">
    <location>
        <position position="196"/>
    </location>
    <ligand>
        <name>Zn(2+)</name>
        <dbReference type="ChEBI" id="CHEBI:29105"/>
    </ligand>
</feature>
<dbReference type="AlphaFoldDB" id="A0A1N6U3M3"/>
<feature type="transmembrane region" description="Helical" evidence="8">
    <location>
        <begin position="18"/>
        <end position="41"/>
    </location>
</feature>
<feature type="transmembrane region" description="Helical" evidence="8">
    <location>
        <begin position="87"/>
        <end position="105"/>
    </location>
</feature>
<organism evidence="9 10">
    <name type="scientific">Solilutibacter tolerans</name>
    <dbReference type="NCBI Taxonomy" id="1604334"/>
    <lineage>
        <taxon>Bacteria</taxon>
        <taxon>Pseudomonadati</taxon>
        <taxon>Pseudomonadota</taxon>
        <taxon>Gammaproteobacteria</taxon>
        <taxon>Lysobacterales</taxon>
        <taxon>Lysobacteraceae</taxon>
        <taxon>Solilutibacter</taxon>
    </lineage>
</organism>
<accession>A0A1N6U3M3</accession>
<evidence type="ECO:0000256" key="5">
    <source>
        <dbReference type="ARBA" id="ARBA00022989"/>
    </source>
</evidence>
<keyword evidence="10" id="KW-1185">Reference proteome</keyword>